<dbReference type="Gene3D" id="1.10.287.1120">
    <property type="entry name" value="Bipartite methylase S protein"/>
    <property type="match status" value="1"/>
</dbReference>
<comment type="similarity">
    <text evidence="1">Belongs to the type-I restriction system S methylase family.</text>
</comment>
<reference evidence="5 6" key="1">
    <citation type="submission" date="2018-08" db="EMBL/GenBank/DDBJ databases">
        <title>A genome reference for cultivated species of the human gut microbiota.</title>
        <authorList>
            <person name="Zou Y."/>
            <person name="Xue W."/>
            <person name="Luo G."/>
        </authorList>
    </citation>
    <scope>NUCLEOTIDE SEQUENCE [LARGE SCALE GENOMIC DNA]</scope>
    <source>
        <strain evidence="5 6">AF39-11</strain>
    </source>
</reference>
<dbReference type="PANTHER" id="PTHR30408:SF12">
    <property type="entry name" value="TYPE I RESTRICTION ENZYME MJAVIII SPECIFICITY SUBUNIT"/>
    <property type="match status" value="1"/>
</dbReference>
<name>A0A415IWS6_9BACT</name>
<dbReference type="Gene3D" id="3.90.220.20">
    <property type="entry name" value="DNA methylase specificity domains"/>
    <property type="match status" value="2"/>
</dbReference>
<dbReference type="EMBL" id="QROI01000028">
    <property type="protein sequence ID" value="RHL12068.1"/>
    <property type="molecule type" value="Genomic_DNA"/>
</dbReference>
<proteinExistence type="inferred from homology"/>
<keyword evidence="5" id="KW-0255">Endonuclease</keyword>
<accession>A0A415IWS6</accession>
<gene>
    <name evidence="5" type="ORF">DW035_14150</name>
</gene>
<comment type="caution">
    <text evidence="5">The sequence shown here is derived from an EMBL/GenBank/DDBJ whole genome shotgun (WGS) entry which is preliminary data.</text>
</comment>
<keyword evidence="5" id="KW-0540">Nuclease</keyword>
<evidence type="ECO:0000313" key="5">
    <source>
        <dbReference type="EMBL" id="RHL12068.1"/>
    </source>
</evidence>
<evidence type="ECO:0000256" key="3">
    <source>
        <dbReference type="ARBA" id="ARBA00023125"/>
    </source>
</evidence>
<keyword evidence="2" id="KW-0680">Restriction system</keyword>
<dbReference type="GO" id="GO:0004519">
    <property type="term" value="F:endonuclease activity"/>
    <property type="evidence" value="ECO:0007669"/>
    <property type="project" value="UniProtKB-KW"/>
</dbReference>
<dbReference type="RefSeq" id="WP_080704534.1">
    <property type="nucleotide sequence ID" value="NZ_QROD01000027.1"/>
</dbReference>
<protein>
    <submittedName>
        <fullName evidence="5">Restriction endonuclease subunit S</fullName>
    </submittedName>
</protein>
<feature type="domain" description="Type I restriction modification DNA specificity" evidence="4">
    <location>
        <begin position="279"/>
        <end position="391"/>
    </location>
</feature>
<dbReference type="InterPro" id="IPR000055">
    <property type="entry name" value="Restrct_endonuc_typeI_TRD"/>
</dbReference>
<keyword evidence="5" id="KW-0378">Hydrolase</keyword>
<dbReference type="Proteomes" id="UP000284916">
    <property type="component" value="Unassembled WGS sequence"/>
</dbReference>
<organism evidence="5 6">
    <name type="scientific">Phocaeicola plebeius</name>
    <dbReference type="NCBI Taxonomy" id="310297"/>
    <lineage>
        <taxon>Bacteria</taxon>
        <taxon>Pseudomonadati</taxon>
        <taxon>Bacteroidota</taxon>
        <taxon>Bacteroidia</taxon>
        <taxon>Bacteroidales</taxon>
        <taxon>Bacteroidaceae</taxon>
        <taxon>Phocaeicola</taxon>
    </lineage>
</organism>
<dbReference type="GO" id="GO:0009307">
    <property type="term" value="P:DNA restriction-modification system"/>
    <property type="evidence" value="ECO:0007669"/>
    <property type="project" value="UniProtKB-KW"/>
</dbReference>
<evidence type="ECO:0000313" key="6">
    <source>
        <dbReference type="Proteomes" id="UP000284916"/>
    </source>
</evidence>
<evidence type="ECO:0000256" key="2">
    <source>
        <dbReference type="ARBA" id="ARBA00022747"/>
    </source>
</evidence>
<sequence length="402" mass="47251">MEEMTNIIPSMRFDEFKYSWKVTTLGEITRQYRESNKNVHHQNLLSLSYGKIVRKDIESKKGLLPASFDTYQIIKKDIIVFRVTDLQNDKKSLRVGISEEEGIITPAYVCVECDTRVVDPHYLYTLLHYYDDITKVYYKMGDGMRQTLAYSDLKELKVYLPNFPEQHKIVECFELLDKQIQISSKKIASLRQMKTASLHAMFPQKGETRPRVRFKGFEDEYSSMTANELFKTFDERNHPELPVLSACQDIRGMAPRSESGYDIFHDKSNEVTYKRVLPGQFVIHLRSFQGGFAHSSVEGICSPAYTVFGFKEDDKHDDYYWKYIFMSKAFIDRLKLITYGIRDGRSISFKEFMEMDFVFPSYEEQKQISIFFRTIDKQISLEEQKLESLKRIKSSCLDKMFV</sequence>
<dbReference type="InterPro" id="IPR044946">
    <property type="entry name" value="Restrct_endonuc_typeI_TRD_sf"/>
</dbReference>
<dbReference type="PANTHER" id="PTHR30408">
    <property type="entry name" value="TYPE-1 RESTRICTION ENZYME ECOKI SPECIFICITY PROTEIN"/>
    <property type="match status" value="1"/>
</dbReference>
<dbReference type="InterPro" id="IPR052021">
    <property type="entry name" value="Type-I_RS_S_subunit"/>
</dbReference>
<evidence type="ECO:0000259" key="4">
    <source>
        <dbReference type="Pfam" id="PF01420"/>
    </source>
</evidence>
<dbReference type="SUPFAM" id="SSF116734">
    <property type="entry name" value="DNA methylase specificity domain"/>
    <property type="match status" value="2"/>
</dbReference>
<dbReference type="AlphaFoldDB" id="A0A415IWS6"/>
<keyword evidence="3" id="KW-0238">DNA-binding</keyword>
<dbReference type="GO" id="GO:0003677">
    <property type="term" value="F:DNA binding"/>
    <property type="evidence" value="ECO:0007669"/>
    <property type="project" value="UniProtKB-KW"/>
</dbReference>
<evidence type="ECO:0000256" key="1">
    <source>
        <dbReference type="ARBA" id="ARBA00010923"/>
    </source>
</evidence>
<dbReference type="Pfam" id="PF01420">
    <property type="entry name" value="Methylase_S"/>
    <property type="match status" value="2"/>
</dbReference>
<feature type="domain" description="Type I restriction modification DNA specificity" evidence="4">
    <location>
        <begin position="121"/>
        <end position="190"/>
    </location>
</feature>